<dbReference type="SUPFAM" id="SSF88713">
    <property type="entry name" value="Glycoside hydrolase/deacetylase"/>
    <property type="match status" value="1"/>
</dbReference>
<gene>
    <name evidence="6" type="ORF">GALL_435890</name>
</gene>
<dbReference type="Gene3D" id="3.20.20.370">
    <property type="entry name" value="Glycoside hydrolase/deacetylase"/>
    <property type="match status" value="1"/>
</dbReference>
<keyword evidence="3" id="KW-0378">Hydrolase</keyword>
<dbReference type="CDD" id="cd10807">
    <property type="entry name" value="YdjC_like_3"/>
    <property type="match status" value="1"/>
</dbReference>
<evidence type="ECO:0000256" key="2">
    <source>
        <dbReference type="ARBA" id="ARBA00022723"/>
    </source>
</evidence>
<dbReference type="GO" id="GO:0016787">
    <property type="term" value="F:hydrolase activity"/>
    <property type="evidence" value="ECO:0007669"/>
    <property type="project" value="UniProtKB-KW"/>
</dbReference>
<sequence>MNRERQLPAAQPLTVEPRSVKRIIVCADDFAVHESASLGISRLAQLGRISAASVMVLSPRWGRDVALLLPLRGQIDVGLHLDWTSDFARQAGHGQTLYPAMLHALLGGFDPVRASSVVAKQLDLFEAHWQAPPDYIDGHQHVHQFAGIRQALVSELTRRYGHLAVKPYLRVSRYASGSADLKARVIAAMGANALESIADNAGLTSSKVLFGIYDFAGDTARYARLMSHWLARAPAGVILMCHPARASEPADTIGKARAQEFTYLSGTQFAQALQQAGAVPARGLDVLLSASASEHPPLAA</sequence>
<comment type="cofactor">
    <cofactor evidence="1">
        <name>Mg(2+)</name>
        <dbReference type="ChEBI" id="CHEBI:18420"/>
    </cofactor>
</comment>
<dbReference type="PANTHER" id="PTHR31609">
    <property type="entry name" value="YDJC DEACETYLASE FAMILY MEMBER"/>
    <property type="match status" value="1"/>
</dbReference>
<keyword evidence="4" id="KW-0460">Magnesium</keyword>
<dbReference type="InterPro" id="IPR006879">
    <property type="entry name" value="YdjC-like"/>
</dbReference>
<evidence type="ECO:0000256" key="4">
    <source>
        <dbReference type="ARBA" id="ARBA00022842"/>
    </source>
</evidence>
<dbReference type="GO" id="GO:0019213">
    <property type="term" value="F:deacetylase activity"/>
    <property type="evidence" value="ECO:0007669"/>
    <property type="project" value="TreeGrafter"/>
</dbReference>
<protein>
    <recommendedName>
        <fullName evidence="7">ChbG/HpnK family deacetylase</fullName>
    </recommendedName>
</protein>
<proteinExistence type="predicted"/>
<evidence type="ECO:0000256" key="1">
    <source>
        <dbReference type="ARBA" id="ARBA00001946"/>
    </source>
</evidence>
<dbReference type="AlphaFoldDB" id="A0A1J5PV58"/>
<dbReference type="EMBL" id="MLJW01002396">
    <property type="protein sequence ID" value="OIQ74752.1"/>
    <property type="molecule type" value="Genomic_DNA"/>
</dbReference>
<evidence type="ECO:0000256" key="3">
    <source>
        <dbReference type="ARBA" id="ARBA00022801"/>
    </source>
</evidence>
<reference evidence="6" key="1">
    <citation type="submission" date="2016-10" db="EMBL/GenBank/DDBJ databases">
        <title>Sequence of Gallionella enrichment culture.</title>
        <authorList>
            <person name="Poehlein A."/>
            <person name="Muehling M."/>
            <person name="Daniel R."/>
        </authorList>
    </citation>
    <scope>NUCLEOTIDE SEQUENCE</scope>
</reference>
<name>A0A1J5PV58_9ZZZZ</name>
<dbReference type="GO" id="GO:0046872">
    <property type="term" value="F:metal ion binding"/>
    <property type="evidence" value="ECO:0007669"/>
    <property type="project" value="UniProtKB-KW"/>
</dbReference>
<evidence type="ECO:0000313" key="6">
    <source>
        <dbReference type="EMBL" id="OIQ74752.1"/>
    </source>
</evidence>
<dbReference type="InterPro" id="IPR011330">
    <property type="entry name" value="Glyco_hydro/deAcase_b/a-brl"/>
</dbReference>
<organism evidence="6">
    <name type="scientific">mine drainage metagenome</name>
    <dbReference type="NCBI Taxonomy" id="410659"/>
    <lineage>
        <taxon>unclassified sequences</taxon>
        <taxon>metagenomes</taxon>
        <taxon>ecological metagenomes</taxon>
    </lineage>
</organism>
<dbReference type="PANTHER" id="PTHR31609:SF1">
    <property type="entry name" value="CARBOHYDRATE DEACETYLASE"/>
    <property type="match status" value="1"/>
</dbReference>
<dbReference type="GO" id="GO:0005975">
    <property type="term" value="P:carbohydrate metabolic process"/>
    <property type="evidence" value="ECO:0007669"/>
    <property type="project" value="InterPro"/>
</dbReference>
<keyword evidence="5" id="KW-0119">Carbohydrate metabolism</keyword>
<accession>A0A1J5PV58</accession>
<keyword evidence="2" id="KW-0479">Metal-binding</keyword>
<comment type="caution">
    <text evidence="6">The sequence shown here is derived from an EMBL/GenBank/DDBJ whole genome shotgun (WGS) entry which is preliminary data.</text>
</comment>
<evidence type="ECO:0008006" key="7">
    <source>
        <dbReference type="Google" id="ProtNLM"/>
    </source>
</evidence>
<evidence type="ECO:0000256" key="5">
    <source>
        <dbReference type="ARBA" id="ARBA00023277"/>
    </source>
</evidence>
<dbReference type="Pfam" id="PF04794">
    <property type="entry name" value="YdjC"/>
    <property type="match status" value="1"/>
</dbReference>